<evidence type="ECO:0000313" key="3">
    <source>
        <dbReference type="EnsemblMetazoa" id="tetur01g01700.1"/>
    </source>
</evidence>
<dbReference type="KEGG" id="tut:107370751"/>
<dbReference type="OMA" id="EINANLC"/>
<feature type="compositionally biased region" description="Low complexity" evidence="1">
    <location>
        <begin position="132"/>
        <end position="144"/>
    </location>
</feature>
<name>T1JQ27_TETUR</name>
<feature type="compositionally biased region" description="Polar residues" evidence="1">
    <location>
        <begin position="183"/>
        <end position="205"/>
    </location>
</feature>
<proteinExistence type="predicted"/>
<evidence type="ECO:0000256" key="2">
    <source>
        <dbReference type="SAM" id="Phobius"/>
    </source>
</evidence>
<feature type="compositionally biased region" description="Polar residues" evidence="1">
    <location>
        <begin position="118"/>
        <end position="131"/>
    </location>
</feature>
<protein>
    <submittedName>
        <fullName evidence="3">Uncharacterized protein</fullName>
    </submittedName>
</protein>
<dbReference type="HOGENOM" id="CLU_869667_0_0_1"/>
<accession>T1JQ27</accession>
<keyword evidence="4" id="KW-1185">Reference proteome</keyword>
<dbReference type="Proteomes" id="UP000015104">
    <property type="component" value="Unassembled WGS sequence"/>
</dbReference>
<dbReference type="OrthoDB" id="10541799at2759"/>
<feature type="transmembrane region" description="Helical" evidence="2">
    <location>
        <begin position="7"/>
        <end position="28"/>
    </location>
</feature>
<feature type="region of interest" description="Disordered" evidence="1">
    <location>
        <begin position="183"/>
        <end position="282"/>
    </location>
</feature>
<reference evidence="3" key="2">
    <citation type="submission" date="2015-06" db="UniProtKB">
        <authorList>
            <consortium name="EnsemblMetazoa"/>
        </authorList>
    </citation>
    <scope>IDENTIFICATION</scope>
</reference>
<feature type="compositionally biased region" description="Basic residues" evidence="1">
    <location>
        <begin position="256"/>
        <end position="277"/>
    </location>
</feature>
<dbReference type="EMBL" id="CAEY01000437">
    <property type="status" value="NOT_ANNOTATED_CDS"/>
    <property type="molecule type" value="Genomic_DNA"/>
</dbReference>
<sequence>MRFISSSYIILALDGFGFIHGKGLAVIGGKGNREVCPDCPDNYNAEELTWALVTLAIVTGLFLSICFCRFYPKIRQLFTSNGEGVTKSCHCKSTLHRGSINPPTSMITPITMMNSTGQGSLASQSTGNTMVSNSTSKSSSLTKQSSTEINANLCLTKNNANNRTLNGFNHSINDNFNSTNATKLSNNDSLMSNPKGSRISVSYSTPMDPFNSEPTTSLRSISSSTSASHASASTIVPSSASSHTSLSSSNHLQYHQQHHNPHHAHQQQQHNHSHRSSLKSTIAPANSSTCQLMCPQVVSITTTTTPAIINDQSTVYTSHI</sequence>
<feature type="transmembrane region" description="Helical" evidence="2">
    <location>
        <begin position="48"/>
        <end position="71"/>
    </location>
</feature>
<evidence type="ECO:0000256" key="1">
    <source>
        <dbReference type="SAM" id="MobiDB-lite"/>
    </source>
</evidence>
<feature type="region of interest" description="Disordered" evidence="1">
    <location>
        <begin position="118"/>
        <end position="144"/>
    </location>
</feature>
<dbReference type="AlphaFoldDB" id="T1JQ27"/>
<dbReference type="EnsemblMetazoa" id="tetur01g01700.1">
    <property type="protein sequence ID" value="tetur01g01700.1"/>
    <property type="gene ID" value="tetur01g01700"/>
</dbReference>
<keyword evidence="2" id="KW-1133">Transmembrane helix</keyword>
<reference evidence="4" key="1">
    <citation type="submission" date="2011-08" db="EMBL/GenBank/DDBJ databases">
        <authorList>
            <person name="Rombauts S."/>
        </authorList>
    </citation>
    <scope>NUCLEOTIDE SEQUENCE</scope>
    <source>
        <strain evidence="4">London</strain>
    </source>
</reference>
<organism evidence="3 4">
    <name type="scientific">Tetranychus urticae</name>
    <name type="common">Two-spotted spider mite</name>
    <dbReference type="NCBI Taxonomy" id="32264"/>
    <lineage>
        <taxon>Eukaryota</taxon>
        <taxon>Metazoa</taxon>
        <taxon>Ecdysozoa</taxon>
        <taxon>Arthropoda</taxon>
        <taxon>Chelicerata</taxon>
        <taxon>Arachnida</taxon>
        <taxon>Acari</taxon>
        <taxon>Acariformes</taxon>
        <taxon>Trombidiformes</taxon>
        <taxon>Prostigmata</taxon>
        <taxon>Eleutherengona</taxon>
        <taxon>Raphignathae</taxon>
        <taxon>Tetranychoidea</taxon>
        <taxon>Tetranychidae</taxon>
        <taxon>Tetranychus</taxon>
    </lineage>
</organism>
<keyword evidence="2" id="KW-0812">Transmembrane</keyword>
<feature type="compositionally biased region" description="Low complexity" evidence="1">
    <location>
        <begin position="212"/>
        <end position="255"/>
    </location>
</feature>
<gene>
    <name evidence="3" type="primary">107370751</name>
</gene>
<evidence type="ECO:0000313" key="4">
    <source>
        <dbReference type="Proteomes" id="UP000015104"/>
    </source>
</evidence>
<keyword evidence="2" id="KW-0472">Membrane</keyword>